<dbReference type="Proteomes" id="UP001055879">
    <property type="component" value="Linkage Group LG04"/>
</dbReference>
<organism evidence="1 2">
    <name type="scientific">Arctium lappa</name>
    <name type="common">Greater burdock</name>
    <name type="synonym">Lappa major</name>
    <dbReference type="NCBI Taxonomy" id="4217"/>
    <lineage>
        <taxon>Eukaryota</taxon>
        <taxon>Viridiplantae</taxon>
        <taxon>Streptophyta</taxon>
        <taxon>Embryophyta</taxon>
        <taxon>Tracheophyta</taxon>
        <taxon>Spermatophyta</taxon>
        <taxon>Magnoliopsida</taxon>
        <taxon>eudicotyledons</taxon>
        <taxon>Gunneridae</taxon>
        <taxon>Pentapetalae</taxon>
        <taxon>asterids</taxon>
        <taxon>campanulids</taxon>
        <taxon>Asterales</taxon>
        <taxon>Asteraceae</taxon>
        <taxon>Carduoideae</taxon>
        <taxon>Cardueae</taxon>
        <taxon>Arctiinae</taxon>
        <taxon>Arctium</taxon>
    </lineage>
</organism>
<dbReference type="EMBL" id="CM042050">
    <property type="protein sequence ID" value="KAI3735772.1"/>
    <property type="molecule type" value="Genomic_DNA"/>
</dbReference>
<accession>A0ACB9CN97</accession>
<sequence length="113" mass="13405">MEFPELDSLRITIQRQQTVEEILRSEPRGMVPADYFSTQPRCKDTMRDDSDKDVELAEEDVVAKHEEIFVAEDIFEEMEANPMRRQRAKIFSCQDTTNIKAWIIKIHHCFWSL</sequence>
<evidence type="ECO:0000313" key="1">
    <source>
        <dbReference type="EMBL" id="KAI3735772.1"/>
    </source>
</evidence>
<name>A0ACB9CN97_ARCLA</name>
<comment type="caution">
    <text evidence="1">The sequence shown here is derived from an EMBL/GenBank/DDBJ whole genome shotgun (WGS) entry which is preliminary data.</text>
</comment>
<reference evidence="1 2" key="2">
    <citation type="journal article" date="2022" name="Mol. Ecol. Resour.">
        <title>The genomes of chicory, endive, great burdock and yacon provide insights into Asteraceae paleo-polyploidization history and plant inulin production.</title>
        <authorList>
            <person name="Fan W."/>
            <person name="Wang S."/>
            <person name="Wang H."/>
            <person name="Wang A."/>
            <person name="Jiang F."/>
            <person name="Liu H."/>
            <person name="Zhao H."/>
            <person name="Xu D."/>
            <person name="Zhang Y."/>
        </authorList>
    </citation>
    <scope>NUCLEOTIDE SEQUENCE [LARGE SCALE GENOMIC DNA]</scope>
    <source>
        <strain evidence="2">cv. Niubang</strain>
    </source>
</reference>
<evidence type="ECO:0000313" key="2">
    <source>
        <dbReference type="Proteomes" id="UP001055879"/>
    </source>
</evidence>
<keyword evidence="2" id="KW-1185">Reference proteome</keyword>
<protein>
    <submittedName>
        <fullName evidence="1">Uncharacterized protein</fullName>
    </submittedName>
</protein>
<gene>
    <name evidence="1" type="ORF">L6452_15285</name>
</gene>
<proteinExistence type="predicted"/>
<reference evidence="2" key="1">
    <citation type="journal article" date="2022" name="Mol. Ecol. Resour.">
        <title>The genomes of chicory, endive, great burdock and yacon provide insights into Asteraceae palaeo-polyploidization history and plant inulin production.</title>
        <authorList>
            <person name="Fan W."/>
            <person name="Wang S."/>
            <person name="Wang H."/>
            <person name="Wang A."/>
            <person name="Jiang F."/>
            <person name="Liu H."/>
            <person name="Zhao H."/>
            <person name="Xu D."/>
            <person name="Zhang Y."/>
        </authorList>
    </citation>
    <scope>NUCLEOTIDE SEQUENCE [LARGE SCALE GENOMIC DNA]</scope>
    <source>
        <strain evidence="2">cv. Niubang</strain>
    </source>
</reference>